<feature type="transmembrane region" description="Helical" evidence="1">
    <location>
        <begin position="89"/>
        <end position="108"/>
    </location>
</feature>
<organism evidence="2 4">
    <name type="scientific">Parerythrobacter jejuensis</name>
    <dbReference type="NCBI Taxonomy" id="795812"/>
    <lineage>
        <taxon>Bacteria</taxon>
        <taxon>Pseudomonadati</taxon>
        <taxon>Pseudomonadota</taxon>
        <taxon>Alphaproteobacteria</taxon>
        <taxon>Sphingomonadales</taxon>
        <taxon>Erythrobacteraceae</taxon>
        <taxon>Parerythrobacter</taxon>
    </lineage>
</organism>
<feature type="transmembrane region" description="Helical" evidence="1">
    <location>
        <begin position="197"/>
        <end position="219"/>
    </location>
</feature>
<keyword evidence="1" id="KW-0812">Transmembrane</keyword>
<comment type="caution">
    <text evidence="2">The sequence shown here is derived from an EMBL/GenBank/DDBJ whole genome shotgun (WGS) entry which is preliminary data.</text>
</comment>
<gene>
    <name evidence="2" type="ORF">GRI94_04670</name>
    <name evidence="3" type="ORF">GRI94_18760</name>
</gene>
<proteinExistence type="predicted"/>
<evidence type="ECO:0000313" key="4">
    <source>
        <dbReference type="Proteomes" id="UP000446786"/>
    </source>
</evidence>
<protein>
    <submittedName>
        <fullName evidence="2">YeeE/YedE family protein</fullName>
    </submittedName>
</protein>
<feature type="transmembrane region" description="Helical" evidence="1">
    <location>
        <begin position="54"/>
        <end position="77"/>
    </location>
</feature>
<feature type="transmembrane region" description="Helical" evidence="1">
    <location>
        <begin position="277"/>
        <end position="301"/>
    </location>
</feature>
<keyword evidence="1" id="KW-1133">Transmembrane helix</keyword>
<dbReference type="Pfam" id="PF04143">
    <property type="entry name" value="Sulf_transp"/>
    <property type="match status" value="1"/>
</dbReference>
<name>A0A845ARI3_9SPHN</name>
<evidence type="ECO:0000313" key="3">
    <source>
        <dbReference type="EMBL" id="MXP33876.1"/>
    </source>
</evidence>
<sequence length="340" mass="35082">MSVEGGMPAMQSIEELALALLVMAMAFIMGFAIRRGSICLVEASMLLVVKRRSLRLRAFAIALGAAGLVIIPLAWLIPGTVMLYPTWGVTGQLVAAAALFALGARINGGCAFGTLSRLSVGNLSYGATLVGAVGGATLIDPASEPSAATSQLGTPGWPGIAAIVLFLVLIWPALKMATLGNLHAALTRRETLLRPTAAMLVIGLVGGALFALAQSWTYLSVLAAESRYWAGHASEKEGLRAVVGCCALLAGALFAAHRSGRFRLRWPSAAGLARHGLGGVIMGSAAASIPGSNGVLLLFGIPSGSVSAFVAYAVMSVVLMASFVPARIRQAQSRQDRSRS</sequence>
<dbReference type="RefSeq" id="WP_160778589.1">
    <property type="nucleotide sequence ID" value="NZ_BAAAZF010000001.1"/>
</dbReference>
<dbReference type="EMBL" id="WTYE01000001">
    <property type="protein sequence ID" value="MXP31116.1"/>
    <property type="molecule type" value="Genomic_DNA"/>
</dbReference>
<dbReference type="AlphaFoldDB" id="A0A845ARI3"/>
<dbReference type="OrthoDB" id="8445931at2"/>
<evidence type="ECO:0000256" key="1">
    <source>
        <dbReference type="SAM" id="Phobius"/>
    </source>
</evidence>
<dbReference type="EMBL" id="WTYE01000001">
    <property type="protein sequence ID" value="MXP33876.1"/>
    <property type="molecule type" value="Genomic_DNA"/>
</dbReference>
<feature type="transmembrane region" description="Helical" evidence="1">
    <location>
        <begin position="16"/>
        <end position="33"/>
    </location>
</feature>
<evidence type="ECO:0000313" key="2">
    <source>
        <dbReference type="EMBL" id="MXP31116.1"/>
    </source>
</evidence>
<dbReference type="InterPro" id="IPR007272">
    <property type="entry name" value="Sulf_transp_TsuA/YedE"/>
</dbReference>
<feature type="transmembrane region" description="Helical" evidence="1">
    <location>
        <begin position="120"/>
        <end position="139"/>
    </location>
</feature>
<feature type="transmembrane region" description="Helical" evidence="1">
    <location>
        <begin position="159"/>
        <end position="177"/>
    </location>
</feature>
<keyword evidence="4" id="KW-1185">Reference proteome</keyword>
<feature type="transmembrane region" description="Helical" evidence="1">
    <location>
        <begin position="307"/>
        <end position="328"/>
    </location>
</feature>
<feature type="transmembrane region" description="Helical" evidence="1">
    <location>
        <begin position="239"/>
        <end position="256"/>
    </location>
</feature>
<reference evidence="2 4" key="1">
    <citation type="submission" date="2019-12" db="EMBL/GenBank/DDBJ databases">
        <title>Genomic-based taxomic classification of the family Erythrobacteraceae.</title>
        <authorList>
            <person name="Xu L."/>
        </authorList>
    </citation>
    <scope>NUCLEOTIDE SEQUENCE [LARGE SCALE GENOMIC DNA]</scope>
    <source>
        <strain evidence="2 4">JCM 16677</strain>
    </source>
</reference>
<dbReference type="Proteomes" id="UP000446786">
    <property type="component" value="Unassembled WGS sequence"/>
</dbReference>
<keyword evidence="1" id="KW-0472">Membrane</keyword>
<accession>A0A845ARI3</accession>